<dbReference type="InterPro" id="IPR052901">
    <property type="entry name" value="Bact_TGase-like"/>
</dbReference>
<organism evidence="4 5">
    <name type="scientific">Agrococcus jejuensis</name>
    <dbReference type="NCBI Taxonomy" id="399736"/>
    <lineage>
        <taxon>Bacteria</taxon>
        <taxon>Bacillati</taxon>
        <taxon>Actinomycetota</taxon>
        <taxon>Actinomycetes</taxon>
        <taxon>Micrococcales</taxon>
        <taxon>Microbacteriaceae</taxon>
        <taxon>Agrococcus</taxon>
    </lineage>
</organism>
<reference evidence="5" key="1">
    <citation type="submission" date="2016-10" db="EMBL/GenBank/DDBJ databases">
        <authorList>
            <person name="Varghese N."/>
            <person name="Submissions S."/>
        </authorList>
    </citation>
    <scope>NUCLEOTIDE SEQUENCE [LARGE SCALE GENOMIC DNA]</scope>
    <source>
        <strain evidence="5">DSM 22002</strain>
    </source>
</reference>
<proteinExistence type="predicted"/>
<protein>
    <submittedName>
        <fullName evidence="4">Transglutaminase-like superfamily protein</fullName>
    </submittedName>
</protein>
<name>A0A1G8B2W2_9MICO</name>
<dbReference type="PANTHER" id="PTHR42736:SF1">
    <property type="entry name" value="PROTEIN-GLUTAMINE GAMMA-GLUTAMYLTRANSFERASE"/>
    <property type="match status" value="1"/>
</dbReference>
<dbReference type="Gene3D" id="3.10.620.30">
    <property type="match status" value="1"/>
</dbReference>
<feature type="domain" description="Transglutaminase-like" evidence="3">
    <location>
        <begin position="475"/>
        <end position="546"/>
    </location>
</feature>
<evidence type="ECO:0000256" key="1">
    <source>
        <dbReference type="SAM" id="MobiDB-lite"/>
    </source>
</evidence>
<feature type="transmembrane region" description="Helical" evidence="2">
    <location>
        <begin position="82"/>
        <end position="102"/>
    </location>
</feature>
<dbReference type="InterPro" id="IPR002931">
    <property type="entry name" value="Transglutaminase-like"/>
</dbReference>
<dbReference type="AlphaFoldDB" id="A0A1G8B2W2"/>
<dbReference type="STRING" id="399736.SAMN04489720_0615"/>
<dbReference type="EMBL" id="LT629695">
    <property type="protein sequence ID" value="SDH26970.1"/>
    <property type="molecule type" value="Genomic_DNA"/>
</dbReference>
<sequence>MTRAPELVAPVEQAPVEERRAPQHRSEVAGIGMRALLVAGGICLSLVPWLDLLDGGWQTVVVAFVLALVGVTTIARLLGAGIFAPLAAVLVAVPWLTLATAPQEAIAGLIPTRASLAASGASIVEGVTQLLFTPGPPVPMTPDVVGVLLLAALLLWVLVDGLLALGVPALAATPLLLPAIMTMAYRIELDPIRLVPAAIAMTAFLVLGRREPSRRRALAAGVVVVLAAIVAPAVMPAPREADIAWPRWMQGPASGGIASGPPQLSTGIDLAEDLRRGSPVRIFDYTPSDGLPMLTRLTSLQGIGPDGFVEERGDLTTSFEDMGATASGDAITTQFTLGRAFIGNVPIPVQATSTADFSGTWRWDPASQSIGFTDPERLVSLNDQTYTVASVRPTPIPEGESPDSTGAQEALEVPDDAAFFADLAGEIVDADAAPLERAQQIEAYMTDGSWDYSETVPLQGFGTTSGGQWSALERFMDARSGYCVHYASATAILSRAAGIPARISVGFLPGTDPQADGTYTVSTNDMHAWAELWFDGYGWVPFDTTPGIASGGTVASAEDDDDAGATEQPTLPSPTAVAPSPSASPSASPSPSTSADPGAVPTATGPPAPGESIRWDRALRPALVVLALLLVLVTPATVREVLRRRRIAEGAGGALWEVQATLADAGHRVPTSRTPGEIAAAVAALPLRDRERHALERLRDAAERERFAGEPSTAHGKDARAVIVGIRRTIPRSERLLRALAPPSLIRVWRRDRSDDDALV</sequence>
<feature type="region of interest" description="Disordered" evidence="1">
    <location>
        <begin position="550"/>
        <end position="612"/>
    </location>
</feature>
<feature type="transmembrane region" description="Helical" evidence="2">
    <location>
        <begin position="144"/>
        <end position="171"/>
    </location>
</feature>
<dbReference type="InterPro" id="IPR038765">
    <property type="entry name" value="Papain-like_cys_pep_sf"/>
</dbReference>
<dbReference type="SUPFAM" id="SSF54001">
    <property type="entry name" value="Cysteine proteinases"/>
    <property type="match status" value="1"/>
</dbReference>
<keyword evidence="5" id="KW-1185">Reference proteome</keyword>
<evidence type="ECO:0000259" key="3">
    <source>
        <dbReference type="SMART" id="SM00460"/>
    </source>
</evidence>
<dbReference type="Pfam" id="PF01841">
    <property type="entry name" value="Transglut_core"/>
    <property type="match status" value="1"/>
</dbReference>
<evidence type="ECO:0000313" key="4">
    <source>
        <dbReference type="EMBL" id="SDH26970.1"/>
    </source>
</evidence>
<dbReference type="RefSeq" id="WP_092502339.1">
    <property type="nucleotide sequence ID" value="NZ_LT629695.1"/>
</dbReference>
<feature type="transmembrane region" description="Helical" evidence="2">
    <location>
        <begin position="191"/>
        <end position="208"/>
    </location>
</feature>
<feature type="compositionally biased region" description="Low complexity" evidence="1">
    <location>
        <begin position="569"/>
        <end position="603"/>
    </location>
</feature>
<keyword evidence="2" id="KW-1133">Transmembrane helix</keyword>
<dbReference type="Proteomes" id="UP000198822">
    <property type="component" value="Chromosome I"/>
</dbReference>
<dbReference type="PANTHER" id="PTHR42736">
    <property type="entry name" value="PROTEIN-GLUTAMINE GAMMA-GLUTAMYLTRANSFERASE"/>
    <property type="match status" value="1"/>
</dbReference>
<feature type="transmembrane region" description="Helical" evidence="2">
    <location>
        <begin position="56"/>
        <end position="75"/>
    </location>
</feature>
<feature type="transmembrane region" description="Helical" evidence="2">
    <location>
        <begin position="28"/>
        <end position="50"/>
    </location>
</feature>
<feature type="transmembrane region" description="Helical" evidence="2">
    <location>
        <begin position="217"/>
        <end position="235"/>
    </location>
</feature>
<evidence type="ECO:0000313" key="5">
    <source>
        <dbReference type="Proteomes" id="UP000198822"/>
    </source>
</evidence>
<keyword evidence="2" id="KW-0812">Transmembrane</keyword>
<dbReference type="SMART" id="SM00460">
    <property type="entry name" value="TGc"/>
    <property type="match status" value="1"/>
</dbReference>
<dbReference type="OrthoDB" id="9804023at2"/>
<gene>
    <name evidence="4" type="ORF">SAMN04489720_0615</name>
</gene>
<evidence type="ECO:0000256" key="2">
    <source>
        <dbReference type="SAM" id="Phobius"/>
    </source>
</evidence>
<keyword evidence="2" id="KW-0472">Membrane</keyword>
<accession>A0A1G8B2W2</accession>